<feature type="region of interest" description="Disordered" evidence="1">
    <location>
        <begin position="66"/>
        <end position="125"/>
    </location>
</feature>
<dbReference type="Proteomes" id="UP001482520">
    <property type="component" value="Unassembled WGS sequence"/>
</dbReference>
<accession>A0ABV1NY35</accession>
<organism evidence="2 3">
    <name type="scientific">Nocardioides kribbensis</name>
    <dbReference type="NCBI Taxonomy" id="305517"/>
    <lineage>
        <taxon>Bacteria</taxon>
        <taxon>Bacillati</taxon>
        <taxon>Actinomycetota</taxon>
        <taxon>Actinomycetes</taxon>
        <taxon>Propionibacteriales</taxon>
        <taxon>Nocardioidaceae</taxon>
        <taxon>Nocardioides</taxon>
    </lineage>
</organism>
<evidence type="ECO:0000313" key="2">
    <source>
        <dbReference type="EMBL" id="MEQ7847393.1"/>
    </source>
</evidence>
<protein>
    <submittedName>
        <fullName evidence="2">DUF6167 family protein</fullName>
    </submittedName>
</protein>
<dbReference type="RefSeq" id="WP_349804427.1">
    <property type="nucleotide sequence ID" value="NZ_JBEGDP010000007.1"/>
</dbReference>
<feature type="compositionally biased region" description="Low complexity" evidence="1">
    <location>
        <begin position="89"/>
        <end position="113"/>
    </location>
</feature>
<dbReference type="EMBL" id="JBEGDP010000007">
    <property type="protein sequence ID" value="MEQ7847393.1"/>
    <property type="molecule type" value="Genomic_DNA"/>
</dbReference>
<gene>
    <name evidence="2" type="ORF">V6R90_08895</name>
</gene>
<keyword evidence="3" id="KW-1185">Reference proteome</keyword>
<evidence type="ECO:0000256" key="1">
    <source>
        <dbReference type="SAM" id="MobiDB-lite"/>
    </source>
</evidence>
<name>A0ABV1NY35_9ACTN</name>
<reference evidence="2 3" key="1">
    <citation type="submission" date="2024-02" db="EMBL/GenBank/DDBJ databases">
        <title>Full genome sequence of Nocardioides kribbensis.</title>
        <authorList>
            <person name="Poletto B.L."/>
            <person name="Silva G."/>
            <person name="Galante D."/>
            <person name="Campos K.R."/>
            <person name="Santos M.B.N."/>
            <person name="Sacchi C.T."/>
        </authorList>
    </citation>
    <scope>NUCLEOTIDE SEQUENCE [LARGE SCALE GENOMIC DNA]</scope>
    <source>
        <strain evidence="2 3">O4R</strain>
    </source>
</reference>
<sequence length="125" mass="12683">MSRGLWFAAGAGAGVWAMVRGRRVAEALTVDGMRDRVGAAVVGARILREEVAQGRADAEPAVRARVGGALQGAPRPELSAPPVAEPGRDTTTSTPTSAGSATDPSTDTAARATSADRHHPGQEGS</sequence>
<dbReference type="Pfam" id="PF19664">
    <property type="entry name" value="DUF6167"/>
    <property type="match status" value="1"/>
</dbReference>
<proteinExistence type="predicted"/>
<evidence type="ECO:0000313" key="3">
    <source>
        <dbReference type="Proteomes" id="UP001482520"/>
    </source>
</evidence>
<comment type="caution">
    <text evidence="2">The sequence shown here is derived from an EMBL/GenBank/DDBJ whole genome shotgun (WGS) entry which is preliminary data.</text>
</comment>
<dbReference type="InterPro" id="IPR046165">
    <property type="entry name" value="DUF6167"/>
</dbReference>
<feature type="compositionally biased region" description="Basic and acidic residues" evidence="1">
    <location>
        <begin position="114"/>
        <end position="125"/>
    </location>
</feature>